<dbReference type="AlphaFoldDB" id="I0WI54"/>
<dbReference type="PATRIC" id="fig|946077.3.peg.807"/>
<dbReference type="STRING" id="946077.W5A_03969"/>
<dbReference type="eggNOG" id="COG2825">
    <property type="taxonomic scope" value="Bacteria"/>
</dbReference>
<dbReference type="Proteomes" id="UP000005938">
    <property type="component" value="Unassembled WGS sequence"/>
</dbReference>
<evidence type="ECO:0000256" key="4">
    <source>
        <dbReference type="SAM" id="SignalP"/>
    </source>
</evidence>
<feature type="signal peptide" evidence="4">
    <location>
        <begin position="1"/>
        <end position="23"/>
    </location>
</feature>
<evidence type="ECO:0000256" key="1">
    <source>
        <dbReference type="ARBA" id="ARBA00009091"/>
    </source>
</evidence>
<dbReference type="InterPro" id="IPR005632">
    <property type="entry name" value="Chaperone_Skp"/>
</dbReference>
<dbReference type="PANTHER" id="PTHR35089">
    <property type="entry name" value="CHAPERONE PROTEIN SKP"/>
    <property type="match status" value="1"/>
</dbReference>
<feature type="coiled-coil region" evidence="3">
    <location>
        <begin position="42"/>
        <end position="124"/>
    </location>
</feature>
<evidence type="ECO:0000313" key="5">
    <source>
        <dbReference type="EMBL" id="EID76070.1"/>
    </source>
</evidence>
<organism evidence="5 6">
    <name type="scientific">Imtechella halotolerans K1</name>
    <dbReference type="NCBI Taxonomy" id="946077"/>
    <lineage>
        <taxon>Bacteria</taxon>
        <taxon>Pseudomonadati</taxon>
        <taxon>Bacteroidota</taxon>
        <taxon>Flavobacteriia</taxon>
        <taxon>Flavobacteriales</taxon>
        <taxon>Flavobacteriaceae</taxon>
        <taxon>Imtechella</taxon>
    </lineage>
</organism>
<proteinExistence type="inferred from homology"/>
<evidence type="ECO:0000256" key="3">
    <source>
        <dbReference type="SAM" id="Coils"/>
    </source>
</evidence>
<feature type="chain" id="PRO_5003635286" evidence="4">
    <location>
        <begin position="24"/>
        <end position="176"/>
    </location>
</feature>
<dbReference type="OrthoDB" id="1524711at2"/>
<name>I0WI54_9FLAO</name>
<keyword evidence="2 4" id="KW-0732">Signal</keyword>
<dbReference type="Gene3D" id="3.30.910.20">
    <property type="entry name" value="Skp domain"/>
    <property type="match status" value="1"/>
</dbReference>
<dbReference type="InterPro" id="IPR024930">
    <property type="entry name" value="Skp_dom_sf"/>
</dbReference>
<comment type="similarity">
    <text evidence="1">Belongs to the Skp family.</text>
</comment>
<dbReference type="GO" id="GO:0050821">
    <property type="term" value="P:protein stabilization"/>
    <property type="evidence" value="ECO:0007669"/>
    <property type="project" value="TreeGrafter"/>
</dbReference>
<dbReference type="GO" id="GO:0051082">
    <property type="term" value="F:unfolded protein binding"/>
    <property type="evidence" value="ECO:0007669"/>
    <property type="project" value="InterPro"/>
</dbReference>
<dbReference type="EMBL" id="AJJU01000003">
    <property type="protein sequence ID" value="EID76070.1"/>
    <property type="molecule type" value="Genomic_DNA"/>
</dbReference>
<evidence type="ECO:0000313" key="6">
    <source>
        <dbReference type="Proteomes" id="UP000005938"/>
    </source>
</evidence>
<evidence type="ECO:0000256" key="2">
    <source>
        <dbReference type="ARBA" id="ARBA00022729"/>
    </source>
</evidence>
<accession>I0WI54</accession>
<protein>
    <submittedName>
        <fullName evidence="5">OmpH family outer membrane protein</fullName>
    </submittedName>
</protein>
<dbReference type="GO" id="GO:0005829">
    <property type="term" value="C:cytosol"/>
    <property type="evidence" value="ECO:0007669"/>
    <property type="project" value="TreeGrafter"/>
</dbReference>
<sequence>MKHFKTLAIAFVLLMSATTFATAQSKVAHIDVQKLMSEMPEMKAAQAQLKKLEQTYSADIQASLKELQTKANAYQTEANGLSESQLKSREAEFQKKAEELQGMEANIQQARQSAGEELQKKQQELMGPILEKAQNAIQKVAKTQGFQYVLDATPGAGVLVADGKDLLADVKKELGF</sequence>
<dbReference type="SUPFAM" id="SSF111384">
    <property type="entry name" value="OmpH-like"/>
    <property type="match status" value="1"/>
</dbReference>
<comment type="caution">
    <text evidence="5">The sequence shown here is derived from an EMBL/GenBank/DDBJ whole genome shotgun (WGS) entry which is preliminary data.</text>
</comment>
<dbReference type="RefSeq" id="WP_008237674.1">
    <property type="nucleotide sequence ID" value="NZ_AJJU01000003.1"/>
</dbReference>
<keyword evidence="6" id="KW-1185">Reference proteome</keyword>
<reference evidence="5 6" key="1">
    <citation type="journal article" date="2012" name="J. Bacteriol.">
        <title>Genome Sequence of the Halotolerant Bacterium Imtechella halotolerans K1T.</title>
        <authorList>
            <person name="Kumar S."/>
            <person name="Vikram S."/>
            <person name="Subramanian S."/>
            <person name="Raghava G.P."/>
            <person name="Pinnaka A.K."/>
        </authorList>
    </citation>
    <scope>NUCLEOTIDE SEQUENCE [LARGE SCALE GENOMIC DNA]</scope>
    <source>
        <strain evidence="5 6">K1</strain>
    </source>
</reference>
<keyword evidence="3" id="KW-0175">Coiled coil</keyword>
<dbReference type="SMART" id="SM00935">
    <property type="entry name" value="OmpH"/>
    <property type="match status" value="1"/>
</dbReference>
<dbReference type="Pfam" id="PF03938">
    <property type="entry name" value="OmpH"/>
    <property type="match status" value="1"/>
</dbReference>
<gene>
    <name evidence="5" type="ORF">W5A_03969</name>
</gene>
<dbReference type="PANTHER" id="PTHR35089:SF1">
    <property type="entry name" value="CHAPERONE PROTEIN SKP"/>
    <property type="match status" value="1"/>
</dbReference>